<comment type="caution">
    <text evidence="1">The sequence shown here is derived from an EMBL/GenBank/DDBJ whole genome shotgun (WGS) entry which is preliminary data.</text>
</comment>
<dbReference type="AlphaFoldDB" id="T0HDU4"/>
<evidence type="ECO:0000313" key="1">
    <source>
        <dbReference type="EMBL" id="EQB10273.1"/>
    </source>
</evidence>
<proteinExistence type="predicted"/>
<accession>T0HDU4</accession>
<keyword evidence="2" id="KW-1185">Reference proteome</keyword>
<reference evidence="1 2" key="1">
    <citation type="journal article" date="2013" name="Genome Announc.">
        <title>Genome Sequence of Novosphingobium lindaniclasticum LE124T, Isolated from a Hexachlorocyclohexane Dumpsite.</title>
        <authorList>
            <person name="Saxena A."/>
            <person name="Nayyar N."/>
            <person name="Sangwan N."/>
            <person name="Kumari R."/>
            <person name="Khurana J.P."/>
            <person name="Lal R."/>
        </authorList>
    </citation>
    <scope>NUCLEOTIDE SEQUENCE [LARGE SCALE GENOMIC DNA]</scope>
    <source>
        <strain evidence="1 2">LE124</strain>
    </source>
</reference>
<dbReference type="Proteomes" id="UP000015527">
    <property type="component" value="Unassembled WGS sequence"/>
</dbReference>
<evidence type="ECO:0000313" key="2">
    <source>
        <dbReference type="Proteomes" id="UP000015527"/>
    </source>
</evidence>
<sequence length="49" mass="5866">MEQDCFSLSVITFELQFLTNGKFYRRPKFPKMKCPIIWMTARALTKTFT</sequence>
<name>T0HDU4_9SPHN</name>
<organism evidence="1 2">
    <name type="scientific">Novosphingobium lindaniclasticum LE124</name>
    <dbReference type="NCBI Taxonomy" id="1096930"/>
    <lineage>
        <taxon>Bacteria</taxon>
        <taxon>Pseudomonadati</taxon>
        <taxon>Pseudomonadota</taxon>
        <taxon>Alphaproteobacteria</taxon>
        <taxon>Sphingomonadales</taxon>
        <taxon>Sphingomonadaceae</taxon>
        <taxon>Novosphingobium</taxon>
    </lineage>
</organism>
<gene>
    <name evidence="1" type="ORF">L284_17795</name>
</gene>
<dbReference type="EMBL" id="ATHL01000114">
    <property type="protein sequence ID" value="EQB10273.1"/>
    <property type="molecule type" value="Genomic_DNA"/>
</dbReference>
<protein>
    <submittedName>
        <fullName evidence="1">Uncharacterized protein</fullName>
    </submittedName>
</protein>